<name>A0ACC3BCA3_9EURO</name>
<evidence type="ECO:0000313" key="1">
    <source>
        <dbReference type="EMBL" id="KAK1148203.1"/>
    </source>
</evidence>
<comment type="caution">
    <text evidence="1">The sequence shown here is derived from an EMBL/GenBank/DDBJ whole genome shotgun (WGS) entry which is preliminary data.</text>
</comment>
<evidence type="ECO:0000313" key="2">
    <source>
        <dbReference type="Proteomes" id="UP001177260"/>
    </source>
</evidence>
<sequence>MTSVQGICDPTFSAVRDLLEKQVNAHDEIGASICVNIGGRTVVDIWGGYADRARTEPWKEDTIVPVWSTTKTVMNLAVLILVDRGILDPYAPVAKYWPDFATHDKEKIQVRHFLSHTAGLPSWDPPLGPNEFYDVSNALEKLVQQQPWWEPGTASGYHMTSQGYLIGELVRRVTGKTLGEFIHAELAGPRDADFHLPVSEEHWSRIGQMQPPPPLPITFDGDGIQPRAFRGSHMDAEQCNTPEFRRLGIGAMTGFANARAVNGILSIVSLYGEVDGKRFVSPETIDLIFQEQMSGKDLVLGFYLRLGMGYGLPPKGAEPALKWIPDGRICYWGGFGGSIGIMDLDRKMTITYAMNKMGYGTQGNENTVQYVTAVYEAFKEYQAKL</sequence>
<organism evidence="1 2">
    <name type="scientific">Aspergillus melleus</name>
    <dbReference type="NCBI Taxonomy" id="138277"/>
    <lineage>
        <taxon>Eukaryota</taxon>
        <taxon>Fungi</taxon>
        <taxon>Dikarya</taxon>
        <taxon>Ascomycota</taxon>
        <taxon>Pezizomycotina</taxon>
        <taxon>Eurotiomycetes</taxon>
        <taxon>Eurotiomycetidae</taxon>
        <taxon>Eurotiales</taxon>
        <taxon>Aspergillaceae</taxon>
        <taxon>Aspergillus</taxon>
        <taxon>Aspergillus subgen. Circumdati</taxon>
    </lineage>
</organism>
<reference evidence="1 2" key="1">
    <citation type="journal article" date="2023" name="ACS Omega">
        <title>Identification of the Neoaspergillic Acid Biosynthesis Gene Cluster by Establishing an In Vitro CRISPR-Ribonucleoprotein Genetic System in Aspergillus melleus.</title>
        <authorList>
            <person name="Yuan B."/>
            <person name="Grau M.F."/>
            <person name="Murata R.M."/>
            <person name="Torok T."/>
            <person name="Venkateswaran K."/>
            <person name="Stajich J.E."/>
            <person name="Wang C.C.C."/>
        </authorList>
    </citation>
    <scope>NUCLEOTIDE SEQUENCE [LARGE SCALE GENOMIC DNA]</scope>
    <source>
        <strain evidence="1 2">IMV 1140</strain>
    </source>
</reference>
<proteinExistence type="predicted"/>
<gene>
    <name evidence="1" type="ORF">N8T08_010849</name>
</gene>
<accession>A0ACC3BCA3</accession>
<protein>
    <submittedName>
        <fullName evidence="1">Uncharacterized protein</fullName>
    </submittedName>
</protein>
<dbReference type="EMBL" id="JAOPJF010000009">
    <property type="protein sequence ID" value="KAK1148203.1"/>
    <property type="molecule type" value="Genomic_DNA"/>
</dbReference>
<keyword evidence="2" id="KW-1185">Reference proteome</keyword>
<dbReference type="Proteomes" id="UP001177260">
    <property type="component" value="Unassembled WGS sequence"/>
</dbReference>